<evidence type="ECO:0000256" key="10">
    <source>
        <dbReference type="SAM" id="Phobius"/>
    </source>
</evidence>
<dbReference type="Proteomes" id="UP001449795">
    <property type="component" value="Chromosome"/>
</dbReference>
<dbReference type="PROSITE" id="PS51007">
    <property type="entry name" value="CYTC"/>
    <property type="match status" value="3"/>
</dbReference>
<dbReference type="InterPro" id="IPR051459">
    <property type="entry name" value="Cytochrome_c-type_DH"/>
</dbReference>
<dbReference type="EMBL" id="CP152276">
    <property type="protein sequence ID" value="XAE44192.1"/>
    <property type="molecule type" value="Genomic_DNA"/>
</dbReference>
<proteinExistence type="predicted"/>
<feature type="transmembrane region" description="Helical" evidence="10">
    <location>
        <begin position="416"/>
        <end position="439"/>
    </location>
</feature>
<keyword evidence="7 9" id="KW-0408">Iron</keyword>
<evidence type="ECO:0000256" key="5">
    <source>
        <dbReference type="ARBA" id="ARBA00022729"/>
    </source>
</evidence>
<dbReference type="InterPro" id="IPR009056">
    <property type="entry name" value="Cyt_c-like_dom"/>
</dbReference>
<feature type="domain" description="Cytochrome c" evidence="11">
    <location>
        <begin position="291"/>
        <end position="384"/>
    </location>
</feature>
<keyword evidence="8 10" id="KW-0472">Membrane</keyword>
<feature type="domain" description="Cytochrome c" evidence="11">
    <location>
        <begin position="147"/>
        <end position="255"/>
    </location>
</feature>
<dbReference type="SUPFAM" id="SSF46626">
    <property type="entry name" value="Cytochrome c"/>
    <property type="match status" value="3"/>
</dbReference>
<evidence type="ECO:0000259" key="11">
    <source>
        <dbReference type="PROSITE" id="PS51007"/>
    </source>
</evidence>
<keyword evidence="2" id="KW-1003">Cell membrane</keyword>
<protein>
    <submittedName>
        <fullName evidence="12">Cytochrome c</fullName>
    </submittedName>
</protein>
<dbReference type="Pfam" id="PF00034">
    <property type="entry name" value="Cytochrom_C"/>
    <property type="match status" value="1"/>
</dbReference>
<evidence type="ECO:0000256" key="3">
    <source>
        <dbReference type="ARBA" id="ARBA00022617"/>
    </source>
</evidence>
<dbReference type="Gene3D" id="1.10.760.10">
    <property type="entry name" value="Cytochrome c-like domain"/>
    <property type="match status" value="3"/>
</dbReference>
<keyword evidence="13" id="KW-1185">Reference proteome</keyword>
<accession>A0ABZ3D8U9</accession>
<organism evidence="12 13">
    <name type="scientific">Nguyenibacter vanlangensis</name>
    <dbReference type="NCBI Taxonomy" id="1216886"/>
    <lineage>
        <taxon>Bacteria</taxon>
        <taxon>Pseudomonadati</taxon>
        <taxon>Pseudomonadota</taxon>
        <taxon>Alphaproteobacteria</taxon>
        <taxon>Acetobacterales</taxon>
        <taxon>Acetobacteraceae</taxon>
        <taxon>Nguyenibacter</taxon>
    </lineage>
</organism>
<dbReference type="InterPro" id="IPR036909">
    <property type="entry name" value="Cyt_c-like_dom_sf"/>
</dbReference>
<comment type="subcellular location">
    <subcellularLocation>
        <location evidence="1">Cell membrane</location>
    </subcellularLocation>
</comment>
<gene>
    <name evidence="12" type="ORF">AAC691_07090</name>
</gene>
<keyword evidence="10" id="KW-0812">Transmembrane</keyword>
<evidence type="ECO:0000313" key="13">
    <source>
        <dbReference type="Proteomes" id="UP001449795"/>
    </source>
</evidence>
<keyword evidence="5" id="KW-0732">Signal</keyword>
<evidence type="ECO:0000256" key="9">
    <source>
        <dbReference type="PROSITE-ProRule" id="PRU00433"/>
    </source>
</evidence>
<keyword evidence="10" id="KW-1133">Transmembrane helix</keyword>
<feature type="domain" description="Cytochrome c" evidence="11">
    <location>
        <begin position="1"/>
        <end position="103"/>
    </location>
</feature>
<dbReference type="RefSeq" id="WP_342629494.1">
    <property type="nucleotide sequence ID" value="NZ_CP152276.1"/>
</dbReference>
<reference evidence="12 13" key="1">
    <citation type="submission" date="2024-04" db="EMBL/GenBank/DDBJ databases">
        <title>Complete genome sequence of Nguyenibacter vanlangesis HBCM-1154, a strain capable of nitrogen fixation, IAA production, and phosphorus solubilization isolated from sugarcane soil.</title>
        <authorList>
            <person name="MY HANH P."/>
        </authorList>
    </citation>
    <scope>NUCLEOTIDE SEQUENCE [LARGE SCALE GENOMIC DNA]</scope>
    <source>
        <strain evidence="12 13">HBCM 1154</strain>
    </source>
</reference>
<evidence type="ECO:0000256" key="8">
    <source>
        <dbReference type="ARBA" id="ARBA00023136"/>
    </source>
</evidence>
<evidence type="ECO:0000256" key="6">
    <source>
        <dbReference type="ARBA" id="ARBA00022737"/>
    </source>
</evidence>
<name>A0ABZ3D8U9_9PROT</name>
<dbReference type="InterPro" id="IPR014353">
    <property type="entry name" value="Membr-bd_ADH_cyt_c"/>
</dbReference>
<sequence>MSRGHYLAVAADCAACHTNGRDGAFLAGGYAIASPMGAIYSTNITPSRTYGIGNYTLEQFSRAIRHGVRADGAQLYPAMPYGSYSLLTDDDVAALYDYLMHEVKPVDRPAPETRLPFPFSIRASLWGWKLLSGVVGKPYVADPAQSAAWNRGKYLVDGLAHCGECHTPRNILLAPKTSAYLAGGDVGSWRAPNITSDAVAGVGGWSNQALQTYLQTGKTAHARAAGPMAEAVEHSFQYLTPDDLAAIAVYVKSVPAIGEPGQSVANFAHGGKAAPFDYAAANARRGDSTITTMAAGNVLYESVCASCHQSDGRGSADGYYPSLVGNTTTGQLNPNDLVASILFGVDRTVGGREILMPGFDGHSLVQSLSDQQVAAIANYVLAHFGNAQASVTAETVATVRAGGKQVPIAKLADPSVIAVLAVVVLVILGVLALVLRFALKSRRAA</sequence>
<evidence type="ECO:0000256" key="2">
    <source>
        <dbReference type="ARBA" id="ARBA00022475"/>
    </source>
</evidence>
<keyword evidence="4 9" id="KW-0479">Metal-binding</keyword>
<dbReference type="PIRSF" id="PIRSF000018">
    <property type="entry name" value="Mb_ADH_cyt_c"/>
    <property type="match status" value="1"/>
</dbReference>
<dbReference type="PANTHER" id="PTHR35008:SF8">
    <property type="entry name" value="ALCOHOL DEHYDROGENASE CYTOCHROME C SUBUNIT"/>
    <property type="match status" value="1"/>
</dbReference>
<evidence type="ECO:0000313" key="12">
    <source>
        <dbReference type="EMBL" id="XAE44192.1"/>
    </source>
</evidence>
<dbReference type="PANTHER" id="PTHR35008">
    <property type="entry name" value="BLL4482 PROTEIN-RELATED"/>
    <property type="match status" value="1"/>
</dbReference>
<evidence type="ECO:0000256" key="4">
    <source>
        <dbReference type="ARBA" id="ARBA00022723"/>
    </source>
</evidence>
<evidence type="ECO:0000256" key="1">
    <source>
        <dbReference type="ARBA" id="ARBA00004236"/>
    </source>
</evidence>
<keyword evidence="6" id="KW-0677">Repeat</keyword>
<keyword evidence="3 9" id="KW-0349">Heme</keyword>
<dbReference type="Pfam" id="PF13442">
    <property type="entry name" value="Cytochrome_CBB3"/>
    <property type="match status" value="1"/>
</dbReference>
<evidence type="ECO:0000256" key="7">
    <source>
        <dbReference type="ARBA" id="ARBA00023004"/>
    </source>
</evidence>